<dbReference type="EMBL" id="NHYD01001262">
    <property type="protein sequence ID" value="PPQ91736.1"/>
    <property type="molecule type" value="Genomic_DNA"/>
</dbReference>
<dbReference type="InParanoid" id="A0A409XM10"/>
<comment type="caution">
    <text evidence="1">The sequence shown here is derived from an EMBL/GenBank/DDBJ whole genome shotgun (WGS) entry which is preliminary data.</text>
</comment>
<accession>A0A409XM10</accession>
<evidence type="ECO:0000313" key="2">
    <source>
        <dbReference type="Proteomes" id="UP000283269"/>
    </source>
</evidence>
<dbReference type="AlphaFoldDB" id="A0A409XM10"/>
<protein>
    <submittedName>
        <fullName evidence="1">Uncharacterized protein</fullName>
    </submittedName>
</protein>
<dbReference type="Proteomes" id="UP000283269">
    <property type="component" value="Unassembled WGS sequence"/>
</dbReference>
<keyword evidence="2" id="KW-1185">Reference proteome</keyword>
<name>A0A409XM10_PSICY</name>
<organism evidence="1 2">
    <name type="scientific">Psilocybe cyanescens</name>
    <dbReference type="NCBI Taxonomy" id="93625"/>
    <lineage>
        <taxon>Eukaryota</taxon>
        <taxon>Fungi</taxon>
        <taxon>Dikarya</taxon>
        <taxon>Basidiomycota</taxon>
        <taxon>Agaricomycotina</taxon>
        <taxon>Agaricomycetes</taxon>
        <taxon>Agaricomycetidae</taxon>
        <taxon>Agaricales</taxon>
        <taxon>Agaricineae</taxon>
        <taxon>Strophariaceae</taxon>
        <taxon>Psilocybe</taxon>
    </lineage>
</organism>
<reference evidence="1 2" key="1">
    <citation type="journal article" date="2018" name="Evol. Lett.">
        <title>Horizontal gene cluster transfer increased hallucinogenic mushroom diversity.</title>
        <authorList>
            <person name="Reynolds H.T."/>
            <person name="Vijayakumar V."/>
            <person name="Gluck-Thaler E."/>
            <person name="Korotkin H.B."/>
            <person name="Matheny P.B."/>
            <person name="Slot J.C."/>
        </authorList>
    </citation>
    <scope>NUCLEOTIDE SEQUENCE [LARGE SCALE GENOMIC DNA]</scope>
    <source>
        <strain evidence="1 2">2631</strain>
    </source>
</reference>
<sequence length="130" mass="13900">MALVAVLFRLHTLLKLPRMPERLPSSRPQTIARKPNILTKPKERQVCNPALRLEIPPPGLACGGYLERDNLPAEPAPVRGSGVIEGRGDIVPGVAAPAVARHKGLEAVGPGNVSDVETRSGVGLFVWYSV</sequence>
<evidence type="ECO:0000313" key="1">
    <source>
        <dbReference type="EMBL" id="PPQ91736.1"/>
    </source>
</evidence>
<gene>
    <name evidence="1" type="ORF">CVT25_013018</name>
</gene>
<proteinExistence type="predicted"/>